<sequence length="107" mass="12295">MWSKGGSYWGNGGEFQALWDGSVAVGKWYATDKGSLCYEAVWKKVRDEAGANLKRCWTHVHDSKGVLWKQDPQTKDWYRPGKEFEERVKTGNKIKSEVNKRRKATGL</sequence>
<dbReference type="InterPro" id="IPR009337">
    <property type="entry name" value="DUF995"/>
</dbReference>
<dbReference type="Pfam" id="PF06191">
    <property type="entry name" value="DUF995"/>
    <property type="match status" value="1"/>
</dbReference>
<comment type="caution">
    <text evidence="1">The sequence shown here is derived from an EMBL/GenBank/DDBJ whole genome shotgun (WGS) entry which is preliminary data.</text>
</comment>
<dbReference type="Proteomes" id="UP000626220">
    <property type="component" value="Unassembled WGS sequence"/>
</dbReference>
<organism evidence="1 2">
    <name type="scientific">Seohaeicola zhoushanensis</name>
    <dbReference type="NCBI Taxonomy" id="1569283"/>
    <lineage>
        <taxon>Bacteria</taxon>
        <taxon>Pseudomonadati</taxon>
        <taxon>Pseudomonadota</taxon>
        <taxon>Alphaproteobacteria</taxon>
        <taxon>Rhodobacterales</taxon>
        <taxon>Roseobacteraceae</taxon>
        <taxon>Seohaeicola</taxon>
    </lineage>
</organism>
<proteinExistence type="predicted"/>
<gene>
    <name evidence="1" type="ORF">GCM10017056_37740</name>
</gene>
<protein>
    <submittedName>
        <fullName evidence="1">Uncharacterized protein</fullName>
    </submittedName>
</protein>
<dbReference type="EMBL" id="BNCJ01000014">
    <property type="protein sequence ID" value="GHF62948.1"/>
    <property type="molecule type" value="Genomic_DNA"/>
</dbReference>
<dbReference type="AlphaFoldDB" id="A0A8J3GZP8"/>
<keyword evidence="2" id="KW-1185">Reference proteome</keyword>
<accession>A0A8J3GZP8</accession>
<reference evidence="1" key="1">
    <citation type="journal article" date="2014" name="Int. J. Syst. Evol. Microbiol.">
        <title>Complete genome sequence of Corynebacterium casei LMG S-19264T (=DSM 44701T), isolated from a smear-ripened cheese.</title>
        <authorList>
            <consortium name="US DOE Joint Genome Institute (JGI-PGF)"/>
            <person name="Walter F."/>
            <person name="Albersmeier A."/>
            <person name="Kalinowski J."/>
            <person name="Ruckert C."/>
        </authorList>
    </citation>
    <scope>NUCLEOTIDE SEQUENCE</scope>
    <source>
        <strain evidence="1">KCTC 42650</strain>
    </source>
</reference>
<evidence type="ECO:0000313" key="2">
    <source>
        <dbReference type="Proteomes" id="UP000626220"/>
    </source>
</evidence>
<evidence type="ECO:0000313" key="1">
    <source>
        <dbReference type="EMBL" id="GHF62948.1"/>
    </source>
</evidence>
<name>A0A8J3GZP8_9RHOB</name>
<reference evidence="1" key="2">
    <citation type="submission" date="2020-09" db="EMBL/GenBank/DDBJ databases">
        <authorList>
            <person name="Sun Q."/>
            <person name="Kim S."/>
        </authorList>
    </citation>
    <scope>NUCLEOTIDE SEQUENCE</scope>
    <source>
        <strain evidence="1">KCTC 42650</strain>
    </source>
</reference>